<dbReference type="Proteomes" id="UP000268016">
    <property type="component" value="Unassembled WGS sequence"/>
</dbReference>
<feature type="transmembrane region" description="Helical" evidence="7">
    <location>
        <begin position="194"/>
        <end position="215"/>
    </location>
</feature>
<dbReference type="RefSeq" id="WP_123643635.1">
    <property type="nucleotide sequence ID" value="NZ_ML119090.1"/>
</dbReference>
<dbReference type="InterPro" id="IPR000515">
    <property type="entry name" value="MetI-like"/>
</dbReference>
<evidence type="ECO:0000313" key="10">
    <source>
        <dbReference type="Proteomes" id="UP000268016"/>
    </source>
</evidence>
<reference evidence="9 10" key="1">
    <citation type="submission" date="2018-10" db="EMBL/GenBank/DDBJ databases">
        <title>Histidinibacterium lentulum gen. nov., sp. nov., a marine bacterium from the culture broth of Picochlorum sp. 122.</title>
        <authorList>
            <person name="Wang G."/>
        </authorList>
    </citation>
    <scope>NUCLEOTIDE SEQUENCE [LARGE SCALE GENOMIC DNA]</scope>
    <source>
        <strain evidence="9 10">B17</strain>
    </source>
</reference>
<feature type="transmembrane region" description="Helical" evidence="7">
    <location>
        <begin position="72"/>
        <end position="93"/>
    </location>
</feature>
<dbReference type="PANTHER" id="PTHR32243:SF18">
    <property type="entry name" value="INNER MEMBRANE ABC TRANSPORTER PERMEASE PROTEIN YCJP"/>
    <property type="match status" value="1"/>
</dbReference>
<comment type="subcellular location">
    <subcellularLocation>
        <location evidence="1 7">Cell membrane</location>
        <topology evidence="1 7">Multi-pass membrane protein</topology>
    </subcellularLocation>
</comment>
<evidence type="ECO:0000256" key="2">
    <source>
        <dbReference type="ARBA" id="ARBA00022448"/>
    </source>
</evidence>
<dbReference type="GO" id="GO:0005886">
    <property type="term" value="C:plasma membrane"/>
    <property type="evidence" value="ECO:0007669"/>
    <property type="project" value="UniProtKB-SubCell"/>
</dbReference>
<evidence type="ECO:0000256" key="1">
    <source>
        <dbReference type="ARBA" id="ARBA00004651"/>
    </source>
</evidence>
<dbReference type="AlphaFoldDB" id="A0A3N2QSV1"/>
<dbReference type="InterPro" id="IPR050901">
    <property type="entry name" value="BP-dep_ABC_trans_perm"/>
</dbReference>
<accession>A0A3N2QSV1</accession>
<evidence type="ECO:0000259" key="8">
    <source>
        <dbReference type="PROSITE" id="PS50928"/>
    </source>
</evidence>
<dbReference type="CDD" id="cd06261">
    <property type="entry name" value="TM_PBP2"/>
    <property type="match status" value="1"/>
</dbReference>
<sequence>MSPRAADRATYLVALLIAALFLVPLSWLLSLSVRTPQEVYLGAARYLPEDPTLENFRLVLTDRSFGLHLWNSLKICALGGAGAVAAAIPAAYAFSRFSFRGRTGLMVAVLLVQMVSPLVVLIPLYRYMDALGMLDTHLGVIGVYVALGVPLSVWVLKSSFDRVPRSLEEAAEIDGCGRAETLVRITLPLAGPGVAAAFILNTMMGWSQFLVPFILLTDTGKVPISVAIFNFAGSTSASTTQLLAAACLVAILPALALFVAVQRLIVRAVSGGAVRG</sequence>
<keyword evidence="2 7" id="KW-0813">Transport</keyword>
<dbReference type="Pfam" id="PF00528">
    <property type="entry name" value="BPD_transp_1"/>
    <property type="match status" value="1"/>
</dbReference>
<keyword evidence="6 7" id="KW-0472">Membrane</keyword>
<comment type="caution">
    <text evidence="9">The sequence shown here is derived from an EMBL/GenBank/DDBJ whole genome shotgun (WGS) entry which is preliminary data.</text>
</comment>
<feature type="transmembrane region" description="Helical" evidence="7">
    <location>
        <begin position="137"/>
        <end position="156"/>
    </location>
</feature>
<dbReference type="EMBL" id="RDRB01000010">
    <property type="protein sequence ID" value="ROT98095.1"/>
    <property type="molecule type" value="Genomic_DNA"/>
</dbReference>
<evidence type="ECO:0000256" key="3">
    <source>
        <dbReference type="ARBA" id="ARBA00022475"/>
    </source>
</evidence>
<feature type="transmembrane region" description="Helical" evidence="7">
    <location>
        <begin position="12"/>
        <end position="33"/>
    </location>
</feature>
<dbReference type="PROSITE" id="PS50928">
    <property type="entry name" value="ABC_TM1"/>
    <property type="match status" value="1"/>
</dbReference>
<dbReference type="InterPro" id="IPR035906">
    <property type="entry name" value="MetI-like_sf"/>
</dbReference>
<dbReference type="GO" id="GO:0055085">
    <property type="term" value="P:transmembrane transport"/>
    <property type="evidence" value="ECO:0007669"/>
    <property type="project" value="InterPro"/>
</dbReference>
<evidence type="ECO:0000256" key="6">
    <source>
        <dbReference type="ARBA" id="ARBA00023136"/>
    </source>
</evidence>
<keyword evidence="3" id="KW-1003">Cell membrane</keyword>
<keyword evidence="5 7" id="KW-1133">Transmembrane helix</keyword>
<evidence type="ECO:0000313" key="9">
    <source>
        <dbReference type="EMBL" id="ROT98095.1"/>
    </source>
</evidence>
<proteinExistence type="inferred from homology"/>
<dbReference type="PANTHER" id="PTHR32243">
    <property type="entry name" value="MALTOSE TRANSPORT SYSTEM PERMEASE-RELATED"/>
    <property type="match status" value="1"/>
</dbReference>
<feature type="transmembrane region" description="Helical" evidence="7">
    <location>
        <begin position="105"/>
        <end position="125"/>
    </location>
</feature>
<dbReference type="Gene3D" id="1.10.3720.10">
    <property type="entry name" value="MetI-like"/>
    <property type="match status" value="1"/>
</dbReference>
<organism evidence="9 10">
    <name type="scientific">Histidinibacterium lentulum</name>
    <dbReference type="NCBI Taxonomy" id="2480588"/>
    <lineage>
        <taxon>Bacteria</taxon>
        <taxon>Pseudomonadati</taxon>
        <taxon>Pseudomonadota</taxon>
        <taxon>Alphaproteobacteria</taxon>
        <taxon>Rhodobacterales</taxon>
        <taxon>Paracoccaceae</taxon>
        <taxon>Histidinibacterium</taxon>
    </lineage>
</organism>
<evidence type="ECO:0000256" key="4">
    <source>
        <dbReference type="ARBA" id="ARBA00022692"/>
    </source>
</evidence>
<feature type="transmembrane region" description="Helical" evidence="7">
    <location>
        <begin position="242"/>
        <end position="261"/>
    </location>
</feature>
<gene>
    <name evidence="9" type="ORF">EAT49_17675</name>
</gene>
<dbReference type="OrthoDB" id="9815445at2"/>
<keyword evidence="10" id="KW-1185">Reference proteome</keyword>
<feature type="domain" description="ABC transmembrane type-1" evidence="8">
    <location>
        <begin position="69"/>
        <end position="261"/>
    </location>
</feature>
<dbReference type="SUPFAM" id="SSF161098">
    <property type="entry name" value="MetI-like"/>
    <property type="match status" value="1"/>
</dbReference>
<evidence type="ECO:0000256" key="7">
    <source>
        <dbReference type="RuleBase" id="RU363032"/>
    </source>
</evidence>
<keyword evidence="4 7" id="KW-0812">Transmembrane</keyword>
<name>A0A3N2QSV1_9RHOB</name>
<comment type="similarity">
    <text evidence="7">Belongs to the binding-protein-dependent transport system permease family.</text>
</comment>
<protein>
    <submittedName>
        <fullName evidence="9">Carbohydrate ABC transporter permease</fullName>
    </submittedName>
</protein>
<evidence type="ECO:0000256" key="5">
    <source>
        <dbReference type="ARBA" id="ARBA00022989"/>
    </source>
</evidence>